<organism evidence="2 3">
    <name type="scientific">Rubinisphaera italica</name>
    <dbReference type="NCBI Taxonomy" id="2527969"/>
    <lineage>
        <taxon>Bacteria</taxon>
        <taxon>Pseudomonadati</taxon>
        <taxon>Planctomycetota</taxon>
        <taxon>Planctomycetia</taxon>
        <taxon>Planctomycetales</taxon>
        <taxon>Planctomycetaceae</taxon>
        <taxon>Rubinisphaera</taxon>
    </lineage>
</organism>
<dbReference type="Gene3D" id="3.50.50.60">
    <property type="entry name" value="FAD/NAD(P)-binding domain"/>
    <property type="match status" value="1"/>
</dbReference>
<feature type="domain" description="FAD-binding" evidence="1">
    <location>
        <begin position="19"/>
        <end position="187"/>
    </location>
</feature>
<proteinExistence type="predicted"/>
<dbReference type="GO" id="GO:0071949">
    <property type="term" value="F:FAD binding"/>
    <property type="evidence" value="ECO:0007669"/>
    <property type="project" value="InterPro"/>
</dbReference>
<reference evidence="2 3" key="1">
    <citation type="submission" date="2019-02" db="EMBL/GenBank/DDBJ databases">
        <title>Deep-cultivation of Planctomycetes and their phenomic and genomic characterization uncovers novel biology.</title>
        <authorList>
            <person name="Wiegand S."/>
            <person name="Jogler M."/>
            <person name="Boedeker C."/>
            <person name="Pinto D."/>
            <person name="Vollmers J."/>
            <person name="Rivas-Marin E."/>
            <person name="Kohn T."/>
            <person name="Peeters S.H."/>
            <person name="Heuer A."/>
            <person name="Rast P."/>
            <person name="Oberbeckmann S."/>
            <person name="Bunk B."/>
            <person name="Jeske O."/>
            <person name="Meyerdierks A."/>
            <person name="Storesund J.E."/>
            <person name="Kallscheuer N."/>
            <person name="Luecker S."/>
            <person name="Lage O.M."/>
            <person name="Pohl T."/>
            <person name="Merkel B.J."/>
            <person name="Hornburger P."/>
            <person name="Mueller R.-W."/>
            <person name="Bruemmer F."/>
            <person name="Labrenz M."/>
            <person name="Spormann A.M."/>
            <person name="Op Den Camp H."/>
            <person name="Overmann J."/>
            <person name="Amann R."/>
            <person name="Jetten M.S.M."/>
            <person name="Mascher T."/>
            <person name="Medema M.H."/>
            <person name="Devos D.P."/>
            <person name="Kaster A.-K."/>
            <person name="Ovreas L."/>
            <person name="Rohde M."/>
            <person name="Galperin M.Y."/>
            <person name="Jogler C."/>
        </authorList>
    </citation>
    <scope>NUCLEOTIDE SEQUENCE [LARGE SCALE GENOMIC DNA]</scope>
    <source>
        <strain evidence="2 3">Pan54</strain>
    </source>
</reference>
<dbReference type="EC" id="1.-.-.-" evidence="2"/>
<dbReference type="InterPro" id="IPR050407">
    <property type="entry name" value="Geranylgeranyl_reductase"/>
</dbReference>
<dbReference type="GO" id="GO:0016491">
    <property type="term" value="F:oxidoreductase activity"/>
    <property type="evidence" value="ECO:0007669"/>
    <property type="project" value="UniProtKB-KW"/>
</dbReference>
<dbReference type="AlphaFoldDB" id="A0A5C5XDL4"/>
<dbReference type="EMBL" id="SJPG01000001">
    <property type="protein sequence ID" value="TWT60481.1"/>
    <property type="molecule type" value="Genomic_DNA"/>
</dbReference>
<dbReference type="RefSeq" id="WP_165441601.1">
    <property type="nucleotide sequence ID" value="NZ_SJPG01000001.1"/>
</dbReference>
<evidence type="ECO:0000313" key="2">
    <source>
        <dbReference type="EMBL" id="TWT60481.1"/>
    </source>
</evidence>
<dbReference type="InterPro" id="IPR036188">
    <property type="entry name" value="FAD/NAD-bd_sf"/>
</dbReference>
<comment type="caution">
    <text evidence="2">The sequence shown here is derived from an EMBL/GenBank/DDBJ whole genome shotgun (WGS) entry which is preliminary data.</text>
</comment>
<evidence type="ECO:0000259" key="1">
    <source>
        <dbReference type="Pfam" id="PF01494"/>
    </source>
</evidence>
<dbReference type="PANTHER" id="PTHR42685">
    <property type="entry name" value="GERANYLGERANYL DIPHOSPHATE REDUCTASE"/>
    <property type="match status" value="1"/>
</dbReference>
<evidence type="ECO:0000313" key="3">
    <source>
        <dbReference type="Proteomes" id="UP000316095"/>
    </source>
</evidence>
<dbReference type="Pfam" id="PF01494">
    <property type="entry name" value="FAD_binding_3"/>
    <property type="match status" value="1"/>
</dbReference>
<dbReference type="PRINTS" id="PR00420">
    <property type="entry name" value="RNGMNOXGNASE"/>
</dbReference>
<dbReference type="InterPro" id="IPR002938">
    <property type="entry name" value="FAD-bd"/>
</dbReference>
<dbReference type="SUPFAM" id="SSF51905">
    <property type="entry name" value="FAD/NAD(P)-binding domain"/>
    <property type="match status" value="1"/>
</dbReference>
<keyword evidence="3" id="KW-1185">Reference proteome</keyword>
<gene>
    <name evidence="2" type="ORF">Pan54_11950</name>
</gene>
<accession>A0A5C5XDL4</accession>
<keyword evidence="2" id="KW-0560">Oxidoreductase</keyword>
<dbReference type="Proteomes" id="UP000316095">
    <property type="component" value="Unassembled WGS sequence"/>
</dbReference>
<dbReference type="PANTHER" id="PTHR42685:SF22">
    <property type="entry name" value="CONDITIONED MEDIUM FACTOR RECEPTOR 1"/>
    <property type="match status" value="1"/>
</dbReference>
<protein>
    <submittedName>
        <fullName evidence="2">Putative oxidoreductase</fullName>
        <ecNumber evidence="2">1.-.-.-</ecNumber>
    </submittedName>
</protein>
<sequence length="381" mass="41163">MNQSITDISLTKAATQLWDVVVIGAGPAGAASAFLLAQEGFKVLIVEKKTFPRAKVCGCCLSGRAVRQLEHLGLSEVLTRAIPLKSFVLKSASQSVRLPTAGGVVLSRAELDYNLLQRAVSAGADLIQGSTAILGQVNDHSRTITLQSPAETILLEAKLILCCSGLGEIPNNSGEEIPVDVEKNSKIGVAAIVDSGNWIESQTIEMIVDRAGYVGLVQLEDGKLNLAAALNRAIIKQAGGVTQVISGMLERTGFGTKLSAFAPQWQGTLPITRQLRCPAFPRTFVLGDAAGYVEPFTGEGMAWAFESAELVQSLAGQAIHNWKPQFVQDWNFHHQKLVRRRQLTCKIIKRMLDTPWLIRPAINLLSIAPQISRPFVRSIHG</sequence>
<name>A0A5C5XDL4_9PLAN</name>